<evidence type="ECO:0000256" key="1">
    <source>
        <dbReference type="ARBA" id="ARBA00000086"/>
    </source>
</evidence>
<dbReference type="InterPro" id="IPR051912">
    <property type="entry name" value="Alkylbase_DNA_Glycosylase/TA"/>
</dbReference>
<dbReference type="Proteomes" id="UP001609376">
    <property type="component" value="Unassembled WGS sequence"/>
</dbReference>
<evidence type="ECO:0000256" key="2">
    <source>
        <dbReference type="ARBA" id="ARBA00012000"/>
    </source>
</evidence>
<dbReference type="Pfam" id="PF00730">
    <property type="entry name" value="HhH-GPD"/>
    <property type="match status" value="1"/>
</dbReference>
<comment type="catalytic activity">
    <reaction evidence="1">
        <text>Hydrolysis of alkylated DNA, releasing 3-methyladenine, 3-methylguanine, 7-methylguanine and 7-methyladenine.</text>
        <dbReference type="EC" id="3.2.2.21"/>
    </reaction>
</comment>
<evidence type="ECO:0000313" key="6">
    <source>
        <dbReference type="EMBL" id="MFH5776220.1"/>
    </source>
</evidence>
<dbReference type="InterPro" id="IPR003265">
    <property type="entry name" value="HhH-GPD_domain"/>
</dbReference>
<dbReference type="Gene3D" id="1.10.340.30">
    <property type="entry name" value="Hypothetical protein, domain 2"/>
    <property type="match status" value="1"/>
</dbReference>
<dbReference type="EC" id="3.2.2.21" evidence="2"/>
<dbReference type="RefSeq" id="WP_395135251.1">
    <property type="nucleotide sequence ID" value="NZ_JBIMPR010000015.1"/>
</dbReference>
<dbReference type="PANTHER" id="PTHR43003:SF5">
    <property type="entry name" value="DNA-3-METHYLADENINE GLYCOSYLASE"/>
    <property type="match status" value="1"/>
</dbReference>
<name>A0ABW7LQ57_9RHOB</name>
<comment type="caution">
    <text evidence="6">The sequence shown here is derived from an EMBL/GenBank/DDBJ whole genome shotgun (WGS) entry which is preliminary data.</text>
</comment>
<dbReference type="EMBL" id="JBIMPR010000015">
    <property type="protein sequence ID" value="MFH5776220.1"/>
    <property type="molecule type" value="Genomic_DNA"/>
</dbReference>
<accession>A0ABW7LQ57</accession>
<dbReference type="PANTHER" id="PTHR43003">
    <property type="entry name" value="DNA-3-METHYLADENINE GLYCOSYLASE"/>
    <property type="match status" value="1"/>
</dbReference>
<evidence type="ECO:0000259" key="5">
    <source>
        <dbReference type="SMART" id="SM00478"/>
    </source>
</evidence>
<gene>
    <name evidence="6" type="ORF">ACHFJ0_18435</name>
</gene>
<keyword evidence="4" id="KW-0234">DNA repair</keyword>
<sequence>MTRTIRSASDLEEGADHLMRVCPVWARTLPTLGPLPLRRWEEGFVSIRDAIVSQQISTQAANAILERMIRAGLADEDGIAGAEDDVLRAAGLSRPKIRYLRGIAAARLDWPGLRDLPDEDAIAALTALPGIGRWTAEIYLKFALGRADVFAAGDLALAEAARLLYDLPERPGPAALTALAEPWRPWRAVAARALWAYYRVAKEREGIR</sequence>
<evidence type="ECO:0000256" key="3">
    <source>
        <dbReference type="ARBA" id="ARBA00022763"/>
    </source>
</evidence>
<evidence type="ECO:0000256" key="4">
    <source>
        <dbReference type="ARBA" id="ARBA00023204"/>
    </source>
</evidence>
<dbReference type="SMART" id="SM00478">
    <property type="entry name" value="ENDO3c"/>
    <property type="match status" value="1"/>
</dbReference>
<dbReference type="SUPFAM" id="SSF48150">
    <property type="entry name" value="DNA-glycosylase"/>
    <property type="match status" value="1"/>
</dbReference>
<dbReference type="CDD" id="cd00056">
    <property type="entry name" value="ENDO3c"/>
    <property type="match status" value="1"/>
</dbReference>
<organism evidence="6 7">
    <name type="scientific">Paracoccus broussonetiae subsp. drimophilus</name>
    <dbReference type="NCBI Taxonomy" id="3373869"/>
    <lineage>
        <taxon>Bacteria</taxon>
        <taxon>Pseudomonadati</taxon>
        <taxon>Pseudomonadota</taxon>
        <taxon>Alphaproteobacteria</taxon>
        <taxon>Rhodobacterales</taxon>
        <taxon>Paracoccaceae</taxon>
        <taxon>Paracoccus</taxon>
        <taxon>Paracoccus broussonetiae</taxon>
    </lineage>
</organism>
<evidence type="ECO:0000313" key="7">
    <source>
        <dbReference type="Proteomes" id="UP001609376"/>
    </source>
</evidence>
<dbReference type="InterPro" id="IPR011257">
    <property type="entry name" value="DNA_glycosylase"/>
</dbReference>
<feature type="domain" description="HhH-GPD" evidence="5">
    <location>
        <begin position="52"/>
        <end position="199"/>
    </location>
</feature>
<keyword evidence="7" id="KW-1185">Reference proteome</keyword>
<keyword evidence="3" id="KW-0227">DNA damage</keyword>
<dbReference type="Gene3D" id="1.10.1670.40">
    <property type="match status" value="1"/>
</dbReference>
<reference evidence="6 7" key="1">
    <citation type="submission" date="2024-10" db="EMBL/GenBank/DDBJ databases">
        <title>Paracoccus drimophilus sp. nov., a novel bacterium from corn roots in Hunan.</title>
        <authorList>
            <person name="Li X."/>
        </authorList>
    </citation>
    <scope>NUCLEOTIDE SEQUENCE [LARGE SCALE GENOMIC DNA]</scope>
    <source>
        <strain evidence="6 7">NGMCC 1.201697</strain>
    </source>
</reference>
<protein>
    <recommendedName>
        <fullName evidence="2">DNA-3-methyladenine glycosylase II</fullName>
        <ecNumber evidence="2">3.2.2.21</ecNumber>
    </recommendedName>
</protein>
<proteinExistence type="predicted"/>